<keyword evidence="11" id="KW-0067">ATP-binding</keyword>
<comment type="subcellular location">
    <subcellularLocation>
        <location evidence="11">Mitochondrion</location>
    </subcellularLocation>
</comment>
<proteinExistence type="inferred from homology"/>
<reference evidence="13" key="2">
    <citation type="submission" date="2025-05" db="UniProtKB">
        <authorList>
            <consortium name="EnsemblMetazoa"/>
        </authorList>
    </citation>
    <scope>IDENTIFICATION</scope>
</reference>
<feature type="domain" description="PLD phosphodiesterase" evidence="12">
    <location>
        <begin position="162"/>
        <end position="188"/>
    </location>
</feature>
<dbReference type="GO" id="GO:0008444">
    <property type="term" value="F:CDP-diacylglycerol-glycerol-3-phosphate 3-phosphatidyltransferase activity"/>
    <property type="evidence" value="ECO:0007669"/>
    <property type="project" value="UniProtKB-EC"/>
</dbReference>
<dbReference type="OrthoDB" id="10250191at2759"/>
<keyword evidence="14" id="KW-1185">Reference proteome</keyword>
<keyword evidence="4 11" id="KW-0444">Lipid biosynthesis</keyword>
<dbReference type="UniPathway" id="UPA00084">
    <property type="reaction ID" value="UER00503"/>
</dbReference>
<accession>A0A6P7FYX1</accession>
<dbReference type="InterPro" id="IPR025202">
    <property type="entry name" value="PLD-like_dom"/>
</dbReference>
<dbReference type="PANTHER" id="PTHR12586:SF1">
    <property type="entry name" value="CDP-DIACYLGLYCEROL--GLYCEROL-3-PHOSPHATE 3-PHOSPHATIDYLTRANSFERASE, MITOCHONDRIAL"/>
    <property type="match status" value="1"/>
</dbReference>
<dbReference type="CTD" id="9489"/>
<comment type="pathway">
    <text evidence="2 11">Phospholipid metabolism; phosphatidylglycerol biosynthesis; phosphatidylglycerol from CDP-diacylglycerol: step 1/2.</text>
</comment>
<reference evidence="15" key="1">
    <citation type="submission" date="2025-04" db="UniProtKB">
        <authorList>
            <consortium name="RefSeq"/>
        </authorList>
    </citation>
    <scope>IDENTIFICATION</scope>
    <source>
        <tissue evidence="15">Whole insect</tissue>
    </source>
</reference>
<dbReference type="AlphaFoldDB" id="A0A6P7FYX1"/>
<evidence type="ECO:0000256" key="9">
    <source>
        <dbReference type="ARBA" id="ARBA00023264"/>
    </source>
</evidence>
<dbReference type="CDD" id="cd09135">
    <property type="entry name" value="PLDc_PGS1_euk_1"/>
    <property type="match status" value="1"/>
</dbReference>
<sequence length="478" mass="55216">MIRRVFGVIETTLTSEQASYPKCFFKSENASFGWLPTAAPCFPINAKNIKILTEPKEFYDTLLSNCCNAKERITLASLYLGYGTLEKKLLESIRSNGNYKNNSLNINILLDYTRGSRGVANSRTMLLPLLQENSKNLRVSLYHTPELRGVLKQYIPDRYNELLGLQHMKLYIFDNTLIISGANLSNDYFTNRQDRYVVIKDKSLSDFYCSLVNKVQDFSLNIDQHDKAGLSKNWEMLPYESSKAQFVQKASRKIKNFILDSMNQQQQYCAQEQNDTWIFPLVQMGQLNVNHDAPITNRILADSPPRSTLRIATGYFNLTKEYMNTLIDSCQANCEILMAHPEANGFLGAKGLAGGIPYAYSQIARKFRQLYEERKQQHRFKLYEYLREDWTYHAKGLWYYPPDKNVPSMTLIGSPNFGERSVKRDLETQVAIVTENPELAKSLDNECRRLYKLGVEAETDRKVPVWVNTFVVFFRSYF</sequence>
<evidence type="ECO:0000256" key="2">
    <source>
        <dbReference type="ARBA" id="ARBA00005042"/>
    </source>
</evidence>
<dbReference type="PROSITE" id="PS50035">
    <property type="entry name" value="PLD"/>
    <property type="match status" value="1"/>
</dbReference>
<keyword evidence="11" id="KW-0547">Nucleotide-binding</keyword>
<dbReference type="EC" id="2.7.8.5" evidence="11"/>
<evidence type="ECO:0000256" key="5">
    <source>
        <dbReference type="ARBA" id="ARBA00022679"/>
    </source>
</evidence>
<keyword evidence="5 11" id="KW-0808">Transferase</keyword>
<evidence type="ECO:0000256" key="3">
    <source>
        <dbReference type="ARBA" id="ARBA00010682"/>
    </source>
</evidence>
<evidence type="ECO:0000256" key="11">
    <source>
        <dbReference type="RuleBase" id="RU365024"/>
    </source>
</evidence>
<dbReference type="Gene3D" id="3.30.870.10">
    <property type="entry name" value="Endonuclease Chain A"/>
    <property type="match status" value="2"/>
</dbReference>
<dbReference type="FunCoup" id="A0A6P7FYX1">
    <property type="interactions" value="1524"/>
</dbReference>
<dbReference type="InterPro" id="IPR001736">
    <property type="entry name" value="PLipase_D/transphosphatidylase"/>
</dbReference>
<name>A0A6P7FYX1_DIAVI</name>
<dbReference type="Proteomes" id="UP001652700">
    <property type="component" value="Unplaced"/>
</dbReference>
<evidence type="ECO:0000256" key="8">
    <source>
        <dbReference type="ARBA" id="ARBA00023209"/>
    </source>
</evidence>
<keyword evidence="6" id="KW-0677">Repeat</keyword>
<evidence type="ECO:0000313" key="14">
    <source>
        <dbReference type="Proteomes" id="UP001652700"/>
    </source>
</evidence>
<dbReference type="InterPro" id="IPR016270">
    <property type="entry name" value="PGS1"/>
</dbReference>
<dbReference type="RefSeq" id="XP_028140012.1">
    <property type="nucleotide sequence ID" value="XM_028284211.1"/>
</dbReference>
<organism evidence="15">
    <name type="scientific">Diabrotica virgifera virgifera</name>
    <name type="common">western corn rootworm</name>
    <dbReference type="NCBI Taxonomy" id="50390"/>
    <lineage>
        <taxon>Eukaryota</taxon>
        <taxon>Metazoa</taxon>
        <taxon>Ecdysozoa</taxon>
        <taxon>Arthropoda</taxon>
        <taxon>Hexapoda</taxon>
        <taxon>Insecta</taxon>
        <taxon>Pterygota</taxon>
        <taxon>Neoptera</taxon>
        <taxon>Endopterygota</taxon>
        <taxon>Coleoptera</taxon>
        <taxon>Polyphaga</taxon>
        <taxon>Cucujiformia</taxon>
        <taxon>Chrysomeloidea</taxon>
        <taxon>Chrysomelidae</taxon>
        <taxon>Galerucinae</taxon>
        <taxon>Diabroticina</taxon>
        <taxon>Diabroticites</taxon>
        <taxon>Diabrotica</taxon>
    </lineage>
</organism>
<comment type="similarity">
    <text evidence="3 11">Belongs to the CDP-alcohol phosphatidyltransferase class-II family.</text>
</comment>
<dbReference type="GO" id="GO:0032049">
    <property type="term" value="P:cardiolipin biosynthetic process"/>
    <property type="evidence" value="ECO:0007669"/>
    <property type="project" value="InterPro"/>
</dbReference>
<evidence type="ECO:0000313" key="13">
    <source>
        <dbReference type="EnsemblMetazoa" id="XP_028140012.1"/>
    </source>
</evidence>
<evidence type="ECO:0000256" key="7">
    <source>
        <dbReference type="ARBA" id="ARBA00023098"/>
    </source>
</evidence>
<dbReference type="PANTHER" id="PTHR12586">
    <property type="entry name" value="CDP-DIACYLGLYCEROL--SERINE O-PHOSPHATIDYLTRANSFERASE"/>
    <property type="match status" value="1"/>
</dbReference>
<protein>
    <recommendedName>
        <fullName evidence="11">CDP-diacylglycerol--glycerol-3-phosphate 3-phosphatidyltransferase</fullName>
        <ecNumber evidence="11">2.7.8.5</ecNumber>
    </recommendedName>
</protein>
<dbReference type="Pfam" id="PF13091">
    <property type="entry name" value="PLDc_2"/>
    <property type="match status" value="2"/>
</dbReference>
<evidence type="ECO:0000313" key="15">
    <source>
        <dbReference type="RefSeq" id="XP_028140012.1"/>
    </source>
</evidence>
<evidence type="ECO:0000256" key="1">
    <source>
        <dbReference type="ARBA" id="ARBA00003537"/>
    </source>
</evidence>
<dbReference type="EnsemblMetazoa" id="XM_028284211.2">
    <property type="protein sequence ID" value="XP_028140012.1"/>
    <property type="gene ID" value="LOC114334178"/>
</dbReference>
<keyword evidence="8 11" id="KW-0594">Phospholipid biosynthesis</keyword>
<gene>
    <name evidence="15" type="primary">LOC114334178</name>
</gene>
<evidence type="ECO:0000256" key="4">
    <source>
        <dbReference type="ARBA" id="ARBA00022516"/>
    </source>
</evidence>
<dbReference type="SMART" id="SM00155">
    <property type="entry name" value="PLDc"/>
    <property type="match status" value="2"/>
</dbReference>
<dbReference type="GO" id="GO:0005524">
    <property type="term" value="F:ATP binding"/>
    <property type="evidence" value="ECO:0007669"/>
    <property type="project" value="UniProtKB-KW"/>
</dbReference>
<dbReference type="CDD" id="cd09137">
    <property type="entry name" value="PLDc_PGS1_euk_2"/>
    <property type="match status" value="1"/>
</dbReference>
<keyword evidence="7 11" id="KW-0443">Lipid metabolism</keyword>
<evidence type="ECO:0000256" key="6">
    <source>
        <dbReference type="ARBA" id="ARBA00022737"/>
    </source>
</evidence>
<dbReference type="GO" id="GO:0005739">
    <property type="term" value="C:mitochondrion"/>
    <property type="evidence" value="ECO:0007669"/>
    <property type="project" value="UniProtKB-SubCell"/>
</dbReference>
<keyword evidence="11" id="KW-0496">Mitochondrion</keyword>
<comment type="catalytic activity">
    <reaction evidence="10 11">
        <text>a CDP-1,2-diacyl-sn-glycerol + sn-glycerol 3-phosphate = a 1,2-diacyl-sn-glycero-3-phospho-(1'-sn-glycero-3'-phosphate) + CMP + H(+)</text>
        <dbReference type="Rhea" id="RHEA:12593"/>
        <dbReference type="ChEBI" id="CHEBI:15378"/>
        <dbReference type="ChEBI" id="CHEBI:57597"/>
        <dbReference type="ChEBI" id="CHEBI:58332"/>
        <dbReference type="ChEBI" id="CHEBI:60110"/>
        <dbReference type="ChEBI" id="CHEBI:60377"/>
        <dbReference type="EC" id="2.7.8.5"/>
    </reaction>
</comment>
<evidence type="ECO:0000259" key="12">
    <source>
        <dbReference type="PROSITE" id="PS50035"/>
    </source>
</evidence>
<dbReference type="PIRSF" id="PIRSF000850">
    <property type="entry name" value="Phospholipase_D_PSS"/>
    <property type="match status" value="1"/>
</dbReference>
<dbReference type="KEGG" id="dvv:114334178"/>
<dbReference type="SUPFAM" id="SSF56024">
    <property type="entry name" value="Phospholipase D/nuclease"/>
    <property type="match status" value="2"/>
</dbReference>
<comment type="function">
    <text evidence="1 11">Functions in the biosynthesis of the anionic phospholipids phosphatidylglycerol and cardiolipin.</text>
</comment>
<evidence type="ECO:0000256" key="10">
    <source>
        <dbReference type="ARBA" id="ARBA00048586"/>
    </source>
</evidence>
<dbReference type="GeneID" id="114334178"/>
<dbReference type="InParanoid" id="A0A6P7FYX1"/>
<keyword evidence="9 11" id="KW-1208">Phospholipid metabolism</keyword>